<comment type="caution">
    <text evidence="4">The sequence shown here is derived from an EMBL/GenBank/DDBJ whole genome shotgun (WGS) entry which is preliminary data.</text>
</comment>
<dbReference type="Pfam" id="PF00128">
    <property type="entry name" value="Alpha-amylase"/>
    <property type="match status" value="1"/>
</dbReference>
<dbReference type="Proteomes" id="UP000808349">
    <property type="component" value="Unassembled WGS sequence"/>
</dbReference>
<dbReference type="Gene3D" id="3.20.20.80">
    <property type="entry name" value="Glycosidases"/>
    <property type="match status" value="1"/>
</dbReference>
<dbReference type="InterPro" id="IPR013783">
    <property type="entry name" value="Ig-like_fold"/>
</dbReference>
<dbReference type="NCBIfam" id="TIGR04183">
    <property type="entry name" value="Por_Secre_tail"/>
    <property type="match status" value="1"/>
</dbReference>
<evidence type="ECO:0000313" key="5">
    <source>
        <dbReference type="Proteomes" id="UP000808349"/>
    </source>
</evidence>
<reference evidence="4 5" key="1">
    <citation type="submission" date="2020-10" db="EMBL/GenBank/DDBJ databases">
        <title>Connecting structure to function with the recovery of over 1000 high-quality activated sludge metagenome-assembled genomes encoding full-length rRNA genes using long-read sequencing.</title>
        <authorList>
            <person name="Singleton C.M."/>
            <person name="Petriglieri F."/>
            <person name="Kristensen J.M."/>
            <person name="Kirkegaard R.H."/>
            <person name="Michaelsen T.Y."/>
            <person name="Andersen M.H."/>
            <person name="Karst S.M."/>
            <person name="Dueholm M.S."/>
            <person name="Nielsen P.H."/>
            <person name="Albertsen M."/>
        </authorList>
    </citation>
    <scope>NUCLEOTIDE SEQUENCE [LARGE SCALE GENOMIC DNA]</scope>
    <source>
        <strain evidence="4">Ribe_18-Q3-R11-54_BAT3C.373</strain>
    </source>
</reference>
<evidence type="ECO:0000259" key="3">
    <source>
        <dbReference type="SMART" id="SM00642"/>
    </source>
</evidence>
<keyword evidence="2" id="KW-0812">Transmembrane</keyword>
<dbReference type="InterPro" id="IPR017853">
    <property type="entry name" value="GH"/>
</dbReference>
<dbReference type="Pfam" id="PF18962">
    <property type="entry name" value="Por_Secre_tail"/>
    <property type="match status" value="1"/>
</dbReference>
<organism evidence="4 5">
    <name type="scientific">Candidatus Defluviibacterium haderslevense</name>
    <dbReference type="NCBI Taxonomy" id="2981993"/>
    <lineage>
        <taxon>Bacteria</taxon>
        <taxon>Pseudomonadati</taxon>
        <taxon>Bacteroidota</taxon>
        <taxon>Saprospiria</taxon>
        <taxon>Saprospirales</taxon>
        <taxon>Saprospiraceae</taxon>
        <taxon>Candidatus Defluviibacterium</taxon>
    </lineage>
</organism>
<dbReference type="SUPFAM" id="SSF51445">
    <property type="entry name" value="(Trans)glycosidases"/>
    <property type="match status" value="1"/>
</dbReference>
<dbReference type="EMBL" id="JADKFW010000021">
    <property type="protein sequence ID" value="MBK9719845.1"/>
    <property type="molecule type" value="Genomic_DNA"/>
</dbReference>
<dbReference type="PANTHER" id="PTHR43002">
    <property type="entry name" value="GLYCOGEN DEBRANCHING ENZYME"/>
    <property type="match status" value="1"/>
</dbReference>
<sequence>MDCYTLFNEMGLNKDWLKIQLIFVNSLSKHKLIWNFIALVLAFIFVPFLGTSQVISVDPVFPTVNDTVVILFDASQGNAALKNFNGPVYVHTGLITDQSVNGTDWKFVQGAWATNDPRLLMQSLGNNRYQIRLHIKSFYKIPDGEKVNKLAFVFRNVSGSIVGRDASGADIYYELSKVDSGFESILINPDVPFLLVQKNDLIPIQIACSKNAEIKIFQNDILLVDSSNINKLNFDITAQSNGQYDIRIECISGTESRIHRFRFIVDVNTTIEDPPIGTQPGITFLTENSIRLALVAPYKNSVFVLGDFNNFLMDQKYLMKRNIKGDLYWIDILPVKPGFDHMIQYLIDGQIRIADPLSSLVLDPNNDAVIDSSTYPNLPKYPYGKTTGFVSVLNSTSSNFNWIHNDFKRPANEQLFVYELLIRDFDQKHTFNAITERLLYLKELGVNAIELMPVNEFEGNQSWGYNPSFHMALDKYYGSKQSFKTMIDSAHSLGITVILDVVFNHAFGQSPLATMYWDKSNNAPASNSPYLNSIAKHPYNVGYDFNHESIYTQNYVKQVLKYWIEEFKIDGFRFDLSKGFTQKNSGSNVDLWGQYDASRISILKNYADWIWSIDSKAYVILEHFATNQEEKELAEYGMLLWGNANYVFNQATMGYDQNDLSSSLYTSRGWSKNHLVSYMESHDEERLMYKNLQYGNGSGQYQIKELGTALKRQLLANAFYVSMPGPKMIWQLGELGYDYSINYCTNGSVNTNCRLDPKPIMWEYTTIENRLAIYKLIQLINQFKSKSQIVTKAKFTTQIGEGLLKRLQFTSDSLNVNLIGNFDVNTITASGNFQHLGTWYDLVTGDSLNISDTNIQVKFNPGQFKYYIDNRSFISIEPHPNIDQIGIFPNPVEDFIYINTITPIIKVFLYDVQGRILCSKNRNEIIDHRILINHGYPRGIYFIKILLEDDKVISKKLIFN</sequence>
<protein>
    <submittedName>
        <fullName evidence="4">T9SS type A sorting domain-containing protein</fullName>
    </submittedName>
</protein>
<evidence type="ECO:0000313" key="4">
    <source>
        <dbReference type="EMBL" id="MBK9719845.1"/>
    </source>
</evidence>
<comment type="similarity">
    <text evidence="1">Belongs to the glycosyl hydrolase 13 family.</text>
</comment>
<dbReference type="InterPro" id="IPR026444">
    <property type="entry name" value="Secre_tail"/>
</dbReference>
<feature type="domain" description="Glycosyl hydrolase family 13 catalytic" evidence="3">
    <location>
        <begin position="419"/>
        <end position="780"/>
    </location>
</feature>
<evidence type="ECO:0000256" key="1">
    <source>
        <dbReference type="ARBA" id="ARBA00008061"/>
    </source>
</evidence>
<dbReference type="Gene3D" id="2.60.40.10">
    <property type="entry name" value="Immunoglobulins"/>
    <property type="match status" value="1"/>
</dbReference>
<dbReference type="Pfam" id="PF16328">
    <property type="entry name" value="DUF4961"/>
    <property type="match status" value="1"/>
</dbReference>
<dbReference type="GO" id="GO:0005975">
    <property type="term" value="P:carbohydrate metabolic process"/>
    <property type="evidence" value="ECO:0007669"/>
    <property type="project" value="InterPro"/>
</dbReference>
<dbReference type="SUPFAM" id="SSF81296">
    <property type="entry name" value="E set domains"/>
    <property type="match status" value="1"/>
</dbReference>
<keyword evidence="2" id="KW-0472">Membrane</keyword>
<dbReference type="InterPro" id="IPR014756">
    <property type="entry name" value="Ig_E-set"/>
</dbReference>
<evidence type="ECO:0000256" key="2">
    <source>
        <dbReference type="SAM" id="Phobius"/>
    </source>
</evidence>
<accession>A0A9D7XGB7</accession>
<keyword evidence="2" id="KW-1133">Transmembrane helix</keyword>
<dbReference type="AlphaFoldDB" id="A0A9D7XGB7"/>
<dbReference type="InterPro" id="IPR032522">
    <property type="entry name" value="DUF4961"/>
</dbReference>
<dbReference type="InterPro" id="IPR006047">
    <property type="entry name" value="GH13_cat_dom"/>
</dbReference>
<feature type="transmembrane region" description="Helical" evidence="2">
    <location>
        <begin position="32"/>
        <end position="50"/>
    </location>
</feature>
<proteinExistence type="inferred from homology"/>
<gene>
    <name evidence="4" type="ORF">IPO85_20475</name>
</gene>
<dbReference type="SMART" id="SM00642">
    <property type="entry name" value="Aamy"/>
    <property type="match status" value="1"/>
</dbReference>
<dbReference type="CDD" id="cd11350">
    <property type="entry name" value="AmyAc_4"/>
    <property type="match status" value="1"/>
</dbReference>
<name>A0A9D7XGB7_9BACT</name>